<accession>A0A0U5AWS7</accession>
<dbReference type="PROSITE" id="PS00194">
    <property type="entry name" value="THIOREDOXIN_1"/>
    <property type="match status" value="1"/>
</dbReference>
<dbReference type="PANTHER" id="PTHR42852">
    <property type="entry name" value="THIOL:DISULFIDE INTERCHANGE PROTEIN DSBE"/>
    <property type="match status" value="1"/>
</dbReference>
<dbReference type="EMBL" id="AP014945">
    <property type="protein sequence ID" value="BAU23864.1"/>
    <property type="molecule type" value="Genomic_DNA"/>
</dbReference>
<organism evidence="3 4">
    <name type="scientific">Caldimicrobium thiodismutans</name>
    <dbReference type="NCBI Taxonomy" id="1653476"/>
    <lineage>
        <taxon>Bacteria</taxon>
        <taxon>Pseudomonadati</taxon>
        <taxon>Thermodesulfobacteriota</taxon>
        <taxon>Thermodesulfobacteria</taxon>
        <taxon>Thermodesulfobacteriales</taxon>
        <taxon>Thermodesulfobacteriaceae</taxon>
        <taxon>Caldimicrobium</taxon>
    </lineage>
</organism>
<dbReference type="CDD" id="cd02966">
    <property type="entry name" value="TlpA_like_family"/>
    <property type="match status" value="1"/>
</dbReference>
<dbReference type="Pfam" id="PF00578">
    <property type="entry name" value="AhpC-TSA"/>
    <property type="match status" value="1"/>
</dbReference>
<evidence type="ECO:0000313" key="3">
    <source>
        <dbReference type="EMBL" id="BAU23864.1"/>
    </source>
</evidence>
<dbReference type="AlphaFoldDB" id="A0A0U5AWS7"/>
<reference evidence="3 4" key="1">
    <citation type="journal article" date="2016" name="Int. J. Syst. Evol. Microbiol.">
        <title>Caldimicrobium thiodismutans sp. nov., a sulfur-disproportionating bacterium isolated from a hot spring, and emended description of the genus Caldimicrobium.</title>
        <authorList>
            <person name="Kojima H."/>
            <person name="Umezawa K."/>
            <person name="Fukui M."/>
        </authorList>
    </citation>
    <scope>NUCLEOTIDE SEQUENCE [LARGE SCALE GENOMIC DNA]</scope>
    <source>
        <strain evidence="3 4">TF1</strain>
    </source>
</reference>
<dbReference type="InterPro" id="IPR050553">
    <property type="entry name" value="Thioredoxin_ResA/DsbE_sf"/>
</dbReference>
<dbReference type="PROSITE" id="PS51352">
    <property type="entry name" value="THIOREDOXIN_2"/>
    <property type="match status" value="1"/>
</dbReference>
<protein>
    <submittedName>
        <fullName evidence="3">Alkyl hydroperoxide reductase</fullName>
    </submittedName>
</protein>
<reference evidence="4" key="2">
    <citation type="journal article" date="2016" name="Int. J. Syst. Evol. Microbiol.">
        <title>Caldimicrobium thiodismutans sp. nov., a sulfur-disproportionating bacterium isolated from a hot spring.</title>
        <authorList>
            <person name="Kojima H."/>
            <person name="Umezawa K."/>
            <person name="Fukui M."/>
        </authorList>
    </citation>
    <scope>NUCLEOTIDE SEQUENCE [LARGE SCALE GENOMIC DNA]</scope>
    <source>
        <strain evidence="4">TF1</strain>
    </source>
</reference>
<keyword evidence="1" id="KW-0676">Redox-active center</keyword>
<dbReference type="Gene3D" id="3.40.30.10">
    <property type="entry name" value="Glutaredoxin"/>
    <property type="match status" value="1"/>
</dbReference>
<keyword evidence="4" id="KW-1185">Reference proteome</keyword>
<evidence type="ECO:0000313" key="4">
    <source>
        <dbReference type="Proteomes" id="UP000068196"/>
    </source>
</evidence>
<dbReference type="Proteomes" id="UP000068196">
    <property type="component" value="Chromosome"/>
</dbReference>
<dbReference type="STRING" id="1653476.THC_1499"/>
<name>A0A0U5AWS7_9BACT</name>
<evidence type="ECO:0000256" key="1">
    <source>
        <dbReference type="ARBA" id="ARBA00023284"/>
    </source>
</evidence>
<dbReference type="InterPro" id="IPR036249">
    <property type="entry name" value="Thioredoxin-like_sf"/>
</dbReference>
<dbReference type="RefSeq" id="WP_167344337.1">
    <property type="nucleotide sequence ID" value="NZ_AP014945.1"/>
</dbReference>
<feature type="domain" description="Thioredoxin" evidence="2">
    <location>
        <begin position="22"/>
        <end position="161"/>
    </location>
</feature>
<dbReference type="InterPro" id="IPR017937">
    <property type="entry name" value="Thioredoxin_CS"/>
</dbReference>
<sequence length="163" mass="18444">MKIKGKIGLFFLLTFIIIALALPLSAGSVNFSFNTYDGKRYKLSDFNGKYILLNLFASYCPPCMVELKVFQKLNETCGQRGLQIISLMIDQEGASLLPKIVSSRNLTYPVGLANSEILKIFSDFSITPTTYLLDPKGQRIEKFVGYHSYKEWVESLTKYVKCN</sequence>
<dbReference type="KEGG" id="cthi:THC_1499"/>
<evidence type="ECO:0000259" key="2">
    <source>
        <dbReference type="PROSITE" id="PS51352"/>
    </source>
</evidence>
<dbReference type="PANTHER" id="PTHR42852:SF13">
    <property type="entry name" value="PROTEIN DIPZ"/>
    <property type="match status" value="1"/>
</dbReference>
<dbReference type="GO" id="GO:0016491">
    <property type="term" value="F:oxidoreductase activity"/>
    <property type="evidence" value="ECO:0007669"/>
    <property type="project" value="InterPro"/>
</dbReference>
<dbReference type="GO" id="GO:0016209">
    <property type="term" value="F:antioxidant activity"/>
    <property type="evidence" value="ECO:0007669"/>
    <property type="project" value="InterPro"/>
</dbReference>
<proteinExistence type="predicted"/>
<gene>
    <name evidence="3" type="ORF">THC_1499</name>
</gene>
<dbReference type="SUPFAM" id="SSF52833">
    <property type="entry name" value="Thioredoxin-like"/>
    <property type="match status" value="1"/>
</dbReference>
<dbReference type="InterPro" id="IPR000866">
    <property type="entry name" value="AhpC/TSA"/>
</dbReference>
<dbReference type="InterPro" id="IPR013766">
    <property type="entry name" value="Thioredoxin_domain"/>
</dbReference>